<dbReference type="AlphaFoldDB" id="A0A199NTR1"/>
<proteinExistence type="inferred from homology"/>
<dbReference type="PANTHER" id="PTHR43217:SF2">
    <property type="entry name" value="SUCCINATE-SEMIALDEHYDE DEHYDROGENASE [NADP(+)]"/>
    <property type="match status" value="1"/>
</dbReference>
<dbReference type="FunFam" id="3.40.605.10:FF:000012">
    <property type="entry name" value="NAD-dependent succinate-semialdehyde dehydrogenase"/>
    <property type="match status" value="1"/>
</dbReference>
<dbReference type="FunFam" id="3.40.309.10:FF:000009">
    <property type="entry name" value="Aldehyde dehydrogenase A"/>
    <property type="match status" value="1"/>
</dbReference>
<dbReference type="GO" id="GO:0004030">
    <property type="term" value="F:aldehyde dehydrogenase [NAD(P)+] activity"/>
    <property type="evidence" value="ECO:0007669"/>
    <property type="project" value="InterPro"/>
</dbReference>
<dbReference type="CDD" id="cd07100">
    <property type="entry name" value="ALDH_SSADH1_GabD1"/>
    <property type="match status" value="1"/>
</dbReference>
<dbReference type="InterPro" id="IPR015590">
    <property type="entry name" value="Aldehyde_DH_dom"/>
</dbReference>
<feature type="active site" evidence="4">
    <location>
        <position position="230"/>
    </location>
</feature>
<dbReference type="InterPro" id="IPR044148">
    <property type="entry name" value="ALDH_GabD1-like"/>
</dbReference>
<accession>A0A199NTR1</accession>
<dbReference type="Gene3D" id="3.40.309.10">
    <property type="entry name" value="Aldehyde Dehydrogenase, Chain A, domain 2"/>
    <property type="match status" value="1"/>
</dbReference>
<dbReference type="InterPro" id="IPR016161">
    <property type="entry name" value="Ald_DH/histidinol_DH"/>
</dbReference>
<comment type="caution">
    <text evidence="7">The sequence shown here is derived from an EMBL/GenBank/DDBJ whole genome shotgun (WGS) entry which is preliminary data.</text>
</comment>
<evidence type="ECO:0000313" key="7">
    <source>
        <dbReference type="EMBL" id="OAX52474.1"/>
    </source>
</evidence>
<evidence type="ECO:0000256" key="3">
    <source>
        <dbReference type="ARBA" id="ARBA00023002"/>
    </source>
</evidence>
<dbReference type="Pfam" id="PF00171">
    <property type="entry name" value="Aldedh"/>
    <property type="match status" value="1"/>
</dbReference>
<evidence type="ECO:0000256" key="2">
    <source>
        <dbReference type="ARBA" id="ARBA00022857"/>
    </source>
</evidence>
<evidence type="ECO:0000313" key="8">
    <source>
        <dbReference type="Proteomes" id="UP000053171"/>
    </source>
</evidence>
<gene>
    <name evidence="7" type="ORF">AN277_0202310</name>
</gene>
<dbReference type="InterPro" id="IPR016163">
    <property type="entry name" value="Ald_DH_C"/>
</dbReference>
<dbReference type="RefSeq" id="WP_064724953.1">
    <property type="nucleotide sequence ID" value="NZ_JBFBMA010000003.1"/>
</dbReference>
<dbReference type="GO" id="GO:0004777">
    <property type="term" value="F:succinate-semialdehyde dehydrogenase (NAD+) activity"/>
    <property type="evidence" value="ECO:0007669"/>
    <property type="project" value="TreeGrafter"/>
</dbReference>
<evidence type="ECO:0000256" key="1">
    <source>
        <dbReference type="ARBA" id="ARBA00009986"/>
    </source>
</evidence>
<dbReference type="InterPro" id="IPR047110">
    <property type="entry name" value="GABD/Sad-like"/>
</dbReference>
<dbReference type="InterPro" id="IPR029510">
    <property type="entry name" value="Ald_DH_CS_GLU"/>
</dbReference>
<sequence length="460" mass="50358">MTEFAVTNASTGEVEQTFDSLPAQQIPEIIERAHRAVGPWRDTPIAQRAQALAKVGDLFEQRAEELAGIIGREMGKLKSEGLQEVQLVASIFRWYAEHGPDVLEPTELQPQGAQKTVVEHEPLGVLLGIMPWNFPYYQLARFAAPNLLIGNTILMKQAAICPLSAGTFAQILHEAGIPEDAYINLYLDTEDVPAVLEDFRVRGVSLTGSERAGASVAQNAGKNLKKSVLELGGNDPFVVLDTSDLDALVRTAVGLRTSVQGQVCTSPKRIIVVDELYEEFVAKAQEAVEAIRVGAWDDPDADMGPLSSETARDEVVQRIHDAVRNGATLRTGGEKLERPGWFMSPALLTDVDPDSDLGCNELFGPAVIVYRAEDEEDALRLANHTDYGLQASVWTEDLERGERFARRMQAGMVHVNEHLVTQAGLPFGGIGRSGYGRELAEWGLKEFTNEKLVRVSAQSF</sequence>
<dbReference type="Proteomes" id="UP000053171">
    <property type="component" value="Unassembled WGS sequence"/>
</dbReference>
<keyword evidence="8" id="KW-1185">Reference proteome</keyword>
<reference evidence="7" key="1">
    <citation type="submission" date="2016-06" db="EMBL/GenBank/DDBJ databases">
        <title>Identification of putative biosynthetic pathways for the production of bioactive secondary metabolites by the marine actinomycete Kocuria kristinae RUTW2-3.</title>
        <authorList>
            <person name="Waterworth S.C."/>
            <person name="Walmsley T.A."/>
            <person name="Matongo T."/>
            <person name="Davies-Coleman M.T."/>
            <person name="Dorrington R.A."/>
        </authorList>
    </citation>
    <scope>NUCLEOTIDE SEQUENCE [LARGE SCALE GENOMIC DNA]</scope>
    <source>
        <strain evidence="7">RUTW2-3</strain>
    </source>
</reference>
<keyword evidence="2" id="KW-0521">NADP</keyword>
<evidence type="ECO:0000256" key="4">
    <source>
        <dbReference type="PROSITE-ProRule" id="PRU10007"/>
    </source>
</evidence>
<comment type="similarity">
    <text evidence="1 5">Belongs to the aldehyde dehydrogenase family.</text>
</comment>
<evidence type="ECO:0000256" key="5">
    <source>
        <dbReference type="RuleBase" id="RU003345"/>
    </source>
</evidence>
<keyword evidence="3 5" id="KW-0560">Oxidoreductase</keyword>
<name>A0A199NTR1_9MICC</name>
<dbReference type="PROSITE" id="PS00687">
    <property type="entry name" value="ALDEHYDE_DEHYDR_GLU"/>
    <property type="match status" value="1"/>
</dbReference>
<dbReference type="SUPFAM" id="SSF53720">
    <property type="entry name" value="ALDH-like"/>
    <property type="match status" value="1"/>
</dbReference>
<protein>
    <submittedName>
        <fullName evidence="7">Succinate-semialdehyde dehydrogenase</fullName>
    </submittedName>
</protein>
<dbReference type="PANTHER" id="PTHR43217">
    <property type="entry name" value="SUCCINATE SEMIALDEHYDE DEHYDROGENASE [NAD(P)+] SAD"/>
    <property type="match status" value="1"/>
</dbReference>
<dbReference type="EMBL" id="LJBJ02000003">
    <property type="protein sequence ID" value="OAX52474.1"/>
    <property type="molecule type" value="Genomic_DNA"/>
</dbReference>
<dbReference type="InterPro" id="IPR016162">
    <property type="entry name" value="Ald_DH_N"/>
</dbReference>
<dbReference type="Gene3D" id="3.40.605.10">
    <property type="entry name" value="Aldehyde Dehydrogenase, Chain A, domain 1"/>
    <property type="match status" value="1"/>
</dbReference>
<feature type="domain" description="Aldehyde dehydrogenase" evidence="6">
    <location>
        <begin position="3"/>
        <end position="453"/>
    </location>
</feature>
<organism evidence="7 8">
    <name type="scientific">Rothia kristinae</name>
    <dbReference type="NCBI Taxonomy" id="37923"/>
    <lineage>
        <taxon>Bacteria</taxon>
        <taxon>Bacillati</taxon>
        <taxon>Actinomycetota</taxon>
        <taxon>Actinomycetes</taxon>
        <taxon>Micrococcales</taxon>
        <taxon>Micrococcaceae</taxon>
        <taxon>Rothia</taxon>
    </lineage>
</organism>
<evidence type="ECO:0000259" key="6">
    <source>
        <dbReference type="Pfam" id="PF00171"/>
    </source>
</evidence>